<feature type="domain" description="F-box" evidence="1">
    <location>
        <begin position="3"/>
        <end position="49"/>
    </location>
</feature>
<gene>
    <name evidence="2" type="ORF">BXZ70DRAFT_237647</name>
</gene>
<dbReference type="OrthoDB" id="722566at2759"/>
<dbReference type="SUPFAM" id="SSF81383">
    <property type="entry name" value="F-box domain"/>
    <property type="match status" value="1"/>
</dbReference>
<keyword evidence="3" id="KW-1185">Reference proteome</keyword>
<sequence>MTISLIKTLPLELHFQIFSHLTAQDIVNFLSTCKAFYSTIRNETIWRNLSSRDFGISDLSVYQDHHDYPEEFTFHAVYSRFLFPYGSLIGLWASDHPFKGNVQGFRLMMEAEYKELGIIGEVWRFPAVLLPQQNMNPAERDRPVLPSYIETVHILFRRDLLDLSTEGTGYTVAIYFPWETPPEGVTPVHRMTGKSSMFWLGKTVQSYYLWYGSAPTESSHCLHPEFPPNTSVVWYDIDRVRPHFPTGTIQPKPYDNMATMSRINNVMYLCGAPSKKGLIKPPALSMSCGPYAPKELHHPVLPGIADLRGDNHAEPLEEAVFGMRDMEQPCGRYYPIRFPDPPPPNSLTPALDTIGDTELGESLAGIWLVGCGLHGTEVLYLEWAEEERTVKAWKITGDVQVPRGTVNWWFKLDSPVTLDDMTCHILGDIQRSTRAYHGRGISSGRGFIPGMQDSRRFTVAIVNEDDIRIWIRRGDVHRGLFCIRYRPRDVQSEAILSKGTRVAAEALSAWRRRE</sequence>
<proteinExistence type="predicted"/>
<dbReference type="UniPathway" id="UPA00143"/>
<evidence type="ECO:0000313" key="2">
    <source>
        <dbReference type="EMBL" id="KAH8099604.1"/>
    </source>
</evidence>
<dbReference type="Gene3D" id="1.20.1280.50">
    <property type="match status" value="1"/>
</dbReference>
<organism evidence="2 3">
    <name type="scientific">Cristinia sonorae</name>
    <dbReference type="NCBI Taxonomy" id="1940300"/>
    <lineage>
        <taxon>Eukaryota</taxon>
        <taxon>Fungi</taxon>
        <taxon>Dikarya</taxon>
        <taxon>Basidiomycota</taxon>
        <taxon>Agaricomycotina</taxon>
        <taxon>Agaricomycetes</taxon>
        <taxon>Agaricomycetidae</taxon>
        <taxon>Agaricales</taxon>
        <taxon>Pleurotineae</taxon>
        <taxon>Stephanosporaceae</taxon>
        <taxon>Cristinia</taxon>
    </lineage>
</organism>
<dbReference type="Proteomes" id="UP000813824">
    <property type="component" value="Unassembled WGS sequence"/>
</dbReference>
<dbReference type="GO" id="GO:0016567">
    <property type="term" value="P:protein ubiquitination"/>
    <property type="evidence" value="ECO:0007669"/>
    <property type="project" value="UniProtKB-UniPathway"/>
</dbReference>
<reference evidence="2" key="1">
    <citation type="journal article" date="2021" name="New Phytol.">
        <title>Evolutionary innovations through gain and loss of genes in the ectomycorrhizal Boletales.</title>
        <authorList>
            <person name="Wu G."/>
            <person name="Miyauchi S."/>
            <person name="Morin E."/>
            <person name="Kuo A."/>
            <person name="Drula E."/>
            <person name="Varga T."/>
            <person name="Kohler A."/>
            <person name="Feng B."/>
            <person name="Cao Y."/>
            <person name="Lipzen A."/>
            <person name="Daum C."/>
            <person name="Hundley H."/>
            <person name="Pangilinan J."/>
            <person name="Johnson J."/>
            <person name="Barry K."/>
            <person name="LaButti K."/>
            <person name="Ng V."/>
            <person name="Ahrendt S."/>
            <person name="Min B."/>
            <person name="Choi I.G."/>
            <person name="Park H."/>
            <person name="Plett J.M."/>
            <person name="Magnuson J."/>
            <person name="Spatafora J.W."/>
            <person name="Nagy L.G."/>
            <person name="Henrissat B."/>
            <person name="Grigoriev I.V."/>
            <person name="Yang Z.L."/>
            <person name="Xu J."/>
            <person name="Martin F.M."/>
        </authorList>
    </citation>
    <scope>NUCLEOTIDE SEQUENCE</scope>
    <source>
        <strain evidence="2">KKN 215</strain>
    </source>
</reference>
<accession>A0A8K0XPI9</accession>
<dbReference type="PROSITE" id="PS50181">
    <property type="entry name" value="FBOX"/>
    <property type="match status" value="1"/>
</dbReference>
<dbReference type="AlphaFoldDB" id="A0A8K0XPI9"/>
<dbReference type="InterPro" id="IPR036047">
    <property type="entry name" value="F-box-like_dom_sf"/>
</dbReference>
<dbReference type="SMART" id="SM00256">
    <property type="entry name" value="FBOX"/>
    <property type="match status" value="1"/>
</dbReference>
<protein>
    <recommendedName>
        <fullName evidence="1">F-box domain-containing protein</fullName>
    </recommendedName>
</protein>
<dbReference type="Pfam" id="PF12937">
    <property type="entry name" value="F-box-like"/>
    <property type="match status" value="1"/>
</dbReference>
<dbReference type="InterPro" id="IPR001810">
    <property type="entry name" value="F-box_dom"/>
</dbReference>
<dbReference type="Pfam" id="PF12014">
    <property type="entry name" value="Cyclin_D1_bind"/>
    <property type="match status" value="1"/>
</dbReference>
<evidence type="ECO:0000259" key="1">
    <source>
        <dbReference type="PROSITE" id="PS50181"/>
    </source>
</evidence>
<dbReference type="EMBL" id="JAEVFJ010000019">
    <property type="protein sequence ID" value="KAH8099604.1"/>
    <property type="molecule type" value="Genomic_DNA"/>
</dbReference>
<name>A0A8K0XPI9_9AGAR</name>
<comment type="caution">
    <text evidence="2">The sequence shown here is derived from an EMBL/GenBank/DDBJ whole genome shotgun (WGS) entry which is preliminary data.</text>
</comment>
<evidence type="ECO:0000313" key="3">
    <source>
        <dbReference type="Proteomes" id="UP000813824"/>
    </source>
</evidence>